<dbReference type="RefSeq" id="WP_151781621.1">
    <property type="nucleotide sequence ID" value="NZ_BKNL01000096.1"/>
</dbReference>
<dbReference type="AlphaFoldDB" id="A0A8I1DIE3"/>
<gene>
    <name evidence="1" type="ORF">I9054_010525</name>
</gene>
<dbReference type="Proteomes" id="UP000644140">
    <property type="component" value="Chromosome"/>
</dbReference>
<sequence>MIRLINNILQFFVFVIFLGISKCSYADLKSELKWISKDLLISCKNEVDYRPLKHLNDFINESKETNISVFDLMIIFNSDYLLFITDKNCALAASKFSTNGISIKEKYLKNKYETDRTLDNEVYMQAGYANLIEYSWTMDNQKLQQAQENFNSYLNRNIISKNDKSRCGKLCKDYVYLKQDDGFYLPLHYVGILMAYHDLFQHHYKNFKKTEGQITQLEKIFDLTNENEIKYIKKTGLHSFPFEVATIENFKFIFKIDDQNIKNFFYEKLDDYIKYRIENNLLDDRMIKNISEILSKESTYLYTKIEYLGTYETKRKKVISYQLGQHIYTFIIADNKLKLIMEPINFSK</sequence>
<evidence type="ECO:0000313" key="2">
    <source>
        <dbReference type="Proteomes" id="UP000644140"/>
    </source>
</evidence>
<evidence type="ECO:0000313" key="1">
    <source>
        <dbReference type="EMBL" id="UUN99848.1"/>
    </source>
</evidence>
<dbReference type="EMBL" id="CP092085">
    <property type="protein sequence ID" value="UUN99848.1"/>
    <property type="molecule type" value="Genomic_DNA"/>
</dbReference>
<accession>A0A8I1DIE3</accession>
<protein>
    <submittedName>
        <fullName evidence="1">Uncharacterized protein</fullName>
    </submittedName>
</protein>
<reference evidence="1" key="1">
    <citation type="submission" date="2022-02" db="EMBL/GenBank/DDBJ databases">
        <title>Characterization of Tn125 harboring carbapenem-resistant Acinetobacter bereziniae clinical isolates.</title>
        <authorList>
            <person name="Wong N.-K."/>
            <person name="Pan Q."/>
        </authorList>
    </citation>
    <scope>NUCLEOTIDE SEQUENCE</scope>
    <source>
        <strain evidence="1">GD03393</strain>
    </source>
</reference>
<name>A0A8I1DIE3_ACIBZ</name>
<proteinExistence type="predicted"/>
<organism evidence="1 2">
    <name type="scientific">Acinetobacter bereziniae</name>
    <name type="common">Acinetobacter genomosp. 10</name>
    <dbReference type="NCBI Taxonomy" id="106648"/>
    <lineage>
        <taxon>Bacteria</taxon>
        <taxon>Pseudomonadati</taxon>
        <taxon>Pseudomonadota</taxon>
        <taxon>Gammaproteobacteria</taxon>
        <taxon>Moraxellales</taxon>
        <taxon>Moraxellaceae</taxon>
        <taxon>Acinetobacter</taxon>
    </lineage>
</organism>